<evidence type="ECO:0000313" key="2">
    <source>
        <dbReference type="Proteomes" id="UP000584931"/>
    </source>
</evidence>
<name>A0A7Z0BJF0_9ACTN</name>
<dbReference type="Proteomes" id="UP000584931">
    <property type="component" value="Unassembled WGS sequence"/>
</dbReference>
<dbReference type="EMBL" id="JACCHL010000001">
    <property type="protein sequence ID" value="NYH51319.1"/>
    <property type="molecule type" value="Genomic_DNA"/>
</dbReference>
<evidence type="ECO:0000313" key="1">
    <source>
        <dbReference type="EMBL" id="NYH51319.1"/>
    </source>
</evidence>
<sequence length="224" mass="25739">MFENVPNVTVSDWFASAEITSRMLRTLNNIGPGGVIIADLHRRDYYATHSRTLNHASQTSFIVYGYHDLASDLEEYTEEYGHRAWEELVPAVYCTVWECLDEMAEDLAGPRWVLTRMRQTMHELGFDLTSAPYYYDRYASSGDCASSTTRMVRDRYAYRAHPTLTVTVKSPVDEKTGALSLIRISDGDRHVTGWPARMRTQFTTGPNAHRVRRAIEAYLRRTRT</sequence>
<gene>
    <name evidence="1" type="ORF">HNR06_000908</name>
</gene>
<comment type="caution">
    <text evidence="1">The sequence shown here is derived from an EMBL/GenBank/DDBJ whole genome shotgun (WGS) entry which is preliminary data.</text>
</comment>
<accession>A0A7Z0BJF0</accession>
<reference evidence="1 2" key="1">
    <citation type="submission" date="2020-07" db="EMBL/GenBank/DDBJ databases">
        <title>Sequencing the genomes of 1000 actinobacteria strains.</title>
        <authorList>
            <person name="Klenk H.-P."/>
        </authorList>
    </citation>
    <scope>NUCLEOTIDE SEQUENCE [LARGE SCALE GENOMIC DNA]</scope>
    <source>
        <strain evidence="1 2">DSM 45278</strain>
    </source>
</reference>
<organism evidence="1 2">
    <name type="scientific">Nocardiopsis sinuspersici</name>
    <dbReference type="NCBI Taxonomy" id="501010"/>
    <lineage>
        <taxon>Bacteria</taxon>
        <taxon>Bacillati</taxon>
        <taxon>Actinomycetota</taxon>
        <taxon>Actinomycetes</taxon>
        <taxon>Streptosporangiales</taxon>
        <taxon>Nocardiopsidaceae</taxon>
        <taxon>Nocardiopsis</taxon>
    </lineage>
</organism>
<proteinExistence type="predicted"/>
<dbReference type="AlphaFoldDB" id="A0A7Z0BJF0"/>
<protein>
    <submittedName>
        <fullName evidence="1">Uncharacterized protein</fullName>
    </submittedName>
</protein>
<dbReference type="RefSeq" id="WP_179809256.1">
    <property type="nucleotide sequence ID" value="NZ_JACCHL010000001.1"/>
</dbReference>